<dbReference type="InterPro" id="IPR020618">
    <property type="entry name" value="Adenyl_kinase_AK6"/>
</dbReference>
<keyword evidence="9" id="KW-1185">Reference proteome</keyword>
<dbReference type="GO" id="GO:0016887">
    <property type="term" value="F:ATP hydrolysis activity"/>
    <property type="evidence" value="ECO:0007669"/>
    <property type="project" value="InterPro"/>
</dbReference>
<dbReference type="PANTHER" id="PTHR12595:SF0">
    <property type="entry name" value="ADENYLATE KINASE ISOENZYME 6"/>
    <property type="match status" value="1"/>
</dbReference>
<dbReference type="GO" id="GO:0006364">
    <property type="term" value="P:rRNA processing"/>
    <property type="evidence" value="ECO:0007669"/>
    <property type="project" value="UniProtKB-KW"/>
</dbReference>
<dbReference type="Gene3D" id="3.40.50.300">
    <property type="entry name" value="P-loop containing nucleotide triphosphate hydrolases"/>
    <property type="match status" value="1"/>
</dbReference>
<feature type="non-terminal residue" evidence="8">
    <location>
        <position position="1"/>
    </location>
</feature>
<dbReference type="AlphaFoldDB" id="A0A8H8A1K3"/>
<accession>A0A8H8A1K3</accession>
<keyword evidence="6" id="KW-0067">ATP-binding</keyword>
<keyword evidence="4" id="KW-0547">Nucleotide-binding</keyword>
<organism evidence="8 9">
    <name type="scientific">Olpidium bornovanus</name>
    <dbReference type="NCBI Taxonomy" id="278681"/>
    <lineage>
        <taxon>Eukaryota</taxon>
        <taxon>Fungi</taxon>
        <taxon>Fungi incertae sedis</taxon>
        <taxon>Olpidiomycota</taxon>
        <taxon>Olpidiomycotina</taxon>
        <taxon>Olpidiomycetes</taxon>
        <taxon>Olpidiales</taxon>
        <taxon>Olpidiaceae</taxon>
        <taxon>Olpidium</taxon>
    </lineage>
</organism>
<feature type="region of interest" description="Disordered" evidence="7">
    <location>
        <begin position="1"/>
        <end position="85"/>
    </location>
</feature>
<dbReference type="Pfam" id="PF13238">
    <property type="entry name" value="AAA_18"/>
    <property type="match status" value="1"/>
</dbReference>
<dbReference type="GO" id="GO:0004017">
    <property type="term" value="F:AMP kinase activity"/>
    <property type="evidence" value="ECO:0007669"/>
    <property type="project" value="InterPro"/>
</dbReference>
<sequence>AEEKRKETAKAIWEDRSPSTPKLKKPSGSPAAPLPPLNVSKTKTKAGRGRERGRESDPPEQKGRLPNPPAPSSETPRRTHRTPETATVRAVLGAASQATRKSKLSLRAADSILITGTPGCGKTSTAELLASQSGLTHIDVGALVKSKCLHQGWDEELDTHILDDDKVLFRVAILPGEQQLWLTFPTIVCGRLSVPHLVDELEDVVADGGKIVDFHSCGVFPERWFDLVVVLRADNKNLYDRLVSRRYNQKKIEENVECEIMQVVLEEAREW</sequence>
<protein>
    <submittedName>
        <fullName evidence="8">AAA domain-containing protein</fullName>
    </submittedName>
</protein>
<evidence type="ECO:0000256" key="6">
    <source>
        <dbReference type="ARBA" id="ARBA00022840"/>
    </source>
</evidence>
<gene>
    <name evidence="8" type="ORF">BJ554DRAFT_266</name>
</gene>
<name>A0A8H8A1K3_9FUNG</name>
<feature type="compositionally biased region" description="Basic and acidic residues" evidence="7">
    <location>
        <begin position="48"/>
        <end position="63"/>
    </location>
</feature>
<dbReference type="SUPFAM" id="SSF52540">
    <property type="entry name" value="P-loop containing nucleoside triphosphate hydrolases"/>
    <property type="match status" value="1"/>
</dbReference>
<evidence type="ECO:0000256" key="3">
    <source>
        <dbReference type="ARBA" id="ARBA00022679"/>
    </source>
</evidence>
<dbReference type="EMBL" id="JAEFCI010000815">
    <property type="protein sequence ID" value="KAG5463316.1"/>
    <property type="molecule type" value="Genomic_DNA"/>
</dbReference>
<feature type="compositionally biased region" description="Basic and acidic residues" evidence="7">
    <location>
        <begin position="1"/>
        <end position="17"/>
    </location>
</feature>
<evidence type="ECO:0000256" key="4">
    <source>
        <dbReference type="ARBA" id="ARBA00022741"/>
    </source>
</evidence>
<dbReference type="PANTHER" id="PTHR12595">
    <property type="entry name" value="POS9-ACTIVATING FACTOR FAP7-RELATED"/>
    <property type="match status" value="1"/>
</dbReference>
<keyword evidence="3" id="KW-0808">Transferase</keyword>
<evidence type="ECO:0000313" key="9">
    <source>
        <dbReference type="Proteomes" id="UP000673691"/>
    </source>
</evidence>
<comment type="caution">
    <text evidence="8">The sequence shown here is derived from an EMBL/GenBank/DDBJ whole genome shotgun (WGS) entry which is preliminary data.</text>
</comment>
<dbReference type="GO" id="GO:0005524">
    <property type="term" value="F:ATP binding"/>
    <property type="evidence" value="ECO:0007669"/>
    <property type="project" value="UniProtKB-KW"/>
</dbReference>
<evidence type="ECO:0000256" key="5">
    <source>
        <dbReference type="ARBA" id="ARBA00022777"/>
    </source>
</evidence>
<keyword evidence="5" id="KW-0418">Kinase</keyword>
<proteinExistence type="predicted"/>
<dbReference type="GO" id="GO:0005737">
    <property type="term" value="C:cytoplasm"/>
    <property type="evidence" value="ECO:0007669"/>
    <property type="project" value="TreeGrafter"/>
</dbReference>
<keyword evidence="1" id="KW-0690">Ribosome biogenesis</keyword>
<dbReference type="GO" id="GO:0005634">
    <property type="term" value="C:nucleus"/>
    <property type="evidence" value="ECO:0007669"/>
    <property type="project" value="TreeGrafter"/>
</dbReference>
<evidence type="ECO:0000256" key="1">
    <source>
        <dbReference type="ARBA" id="ARBA00022517"/>
    </source>
</evidence>
<dbReference type="InterPro" id="IPR027417">
    <property type="entry name" value="P-loop_NTPase"/>
</dbReference>
<evidence type="ECO:0000256" key="7">
    <source>
        <dbReference type="SAM" id="MobiDB-lite"/>
    </source>
</evidence>
<keyword evidence="2" id="KW-0698">rRNA processing</keyword>
<reference evidence="8 9" key="1">
    <citation type="journal article" name="Sci. Rep.">
        <title>Genome-scale phylogenetic analyses confirm Olpidium as the closest living zoosporic fungus to the non-flagellated, terrestrial fungi.</title>
        <authorList>
            <person name="Chang Y."/>
            <person name="Rochon D."/>
            <person name="Sekimoto S."/>
            <person name="Wang Y."/>
            <person name="Chovatia M."/>
            <person name="Sandor L."/>
            <person name="Salamov A."/>
            <person name="Grigoriev I.V."/>
            <person name="Stajich J.E."/>
            <person name="Spatafora J.W."/>
        </authorList>
    </citation>
    <scope>NUCLEOTIDE SEQUENCE [LARGE SCALE GENOMIC DNA]</scope>
    <source>
        <strain evidence="8">S191</strain>
    </source>
</reference>
<dbReference type="OrthoDB" id="10251185at2759"/>
<dbReference type="Proteomes" id="UP000673691">
    <property type="component" value="Unassembled WGS sequence"/>
</dbReference>
<evidence type="ECO:0000313" key="8">
    <source>
        <dbReference type="EMBL" id="KAG5463316.1"/>
    </source>
</evidence>
<evidence type="ECO:0000256" key="2">
    <source>
        <dbReference type="ARBA" id="ARBA00022552"/>
    </source>
</evidence>